<evidence type="ECO:0000313" key="1">
    <source>
        <dbReference type="EMBL" id="CRL01717.1"/>
    </source>
</evidence>
<dbReference type="Proteomes" id="UP000183832">
    <property type="component" value="Unassembled WGS sequence"/>
</dbReference>
<protein>
    <submittedName>
        <fullName evidence="1">CLUMA_CG014933, isoform A</fullName>
    </submittedName>
</protein>
<reference evidence="1 2" key="1">
    <citation type="submission" date="2015-04" db="EMBL/GenBank/DDBJ databases">
        <authorList>
            <person name="Syromyatnikov M.Y."/>
            <person name="Popov V.N."/>
        </authorList>
    </citation>
    <scope>NUCLEOTIDE SEQUENCE [LARGE SCALE GENOMIC DNA]</scope>
</reference>
<organism evidence="1 2">
    <name type="scientific">Clunio marinus</name>
    <dbReference type="NCBI Taxonomy" id="568069"/>
    <lineage>
        <taxon>Eukaryota</taxon>
        <taxon>Metazoa</taxon>
        <taxon>Ecdysozoa</taxon>
        <taxon>Arthropoda</taxon>
        <taxon>Hexapoda</taxon>
        <taxon>Insecta</taxon>
        <taxon>Pterygota</taxon>
        <taxon>Neoptera</taxon>
        <taxon>Endopterygota</taxon>
        <taxon>Diptera</taxon>
        <taxon>Nematocera</taxon>
        <taxon>Chironomoidea</taxon>
        <taxon>Chironomidae</taxon>
        <taxon>Clunio</taxon>
    </lineage>
</organism>
<dbReference type="AlphaFoldDB" id="A0A1J1INB2"/>
<name>A0A1J1INB2_9DIPT</name>
<sequence length="94" mass="10926">MLMLNESERSSQDDEVRNLQLPFLPLSLLSSSLSRITKANNCRLQFTCHLKISLQSNLQSSTHARIIFPIMHVWTLSEQKKCLEEKKCFLQPNH</sequence>
<proteinExistence type="predicted"/>
<accession>A0A1J1INB2</accession>
<gene>
    <name evidence="1" type="ORF">CLUMA_CG014933</name>
</gene>
<evidence type="ECO:0000313" key="2">
    <source>
        <dbReference type="Proteomes" id="UP000183832"/>
    </source>
</evidence>
<dbReference type="EMBL" id="CVRI01000056">
    <property type="protein sequence ID" value="CRL01717.1"/>
    <property type="molecule type" value="Genomic_DNA"/>
</dbReference>
<keyword evidence="2" id="KW-1185">Reference proteome</keyword>